<organism evidence="9 10">
    <name type="scientific">Imperialibacter roseus</name>
    <dbReference type="NCBI Taxonomy" id="1324217"/>
    <lineage>
        <taxon>Bacteria</taxon>
        <taxon>Pseudomonadati</taxon>
        <taxon>Bacteroidota</taxon>
        <taxon>Cytophagia</taxon>
        <taxon>Cytophagales</taxon>
        <taxon>Flammeovirgaceae</taxon>
        <taxon>Imperialibacter</taxon>
    </lineage>
</organism>
<dbReference type="EMBL" id="CP136051">
    <property type="protein sequence ID" value="WOK06585.1"/>
    <property type="molecule type" value="Genomic_DNA"/>
</dbReference>
<keyword evidence="5" id="KW-0328">Glycosyltransferase</keyword>
<comment type="catalytic activity">
    <reaction evidence="1">
        <text>Transfers a segment of a (1-&gt;4)-alpha-D-glucan chain to a primary hydroxy group in a similar glucan chain.</text>
        <dbReference type="EC" id="2.4.1.18"/>
    </reaction>
</comment>
<dbReference type="Gene3D" id="2.60.40.10">
    <property type="entry name" value="Immunoglobulins"/>
    <property type="match status" value="1"/>
</dbReference>
<keyword evidence="7" id="KW-0119">Carbohydrate metabolism</keyword>
<reference evidence="9 10" key="1">
    <citation type="journal article" date="2023" name="Microbiol. Resour. Announc.">
        <title>Complete Genome Sequence of Imperialibacter roseus strain P4T.</title>
        <authorList>
            <person name="Tizabi D.R."/>
            <person name="Bachvaroff T."/>
            <person name="Hill R.T."/>
        </authorList>
    </citation>
    <scope>NUCLEOTIDE SEQUENCE [LARGE SCALE GENOMIC DNA]</scope>
    <source>
        <strain evidence="9 10">P4T</strain>
    </source>
</reference>
<name>A0ABZ0INL2_9BACT</name>
<proteinExistence type="inferred from homology"/>
<dbReference type="SUPFAM" id="SSF51445">
    <property type="entry name" value="(Trans)glycosidases"/>
    <property type="match status" value="1"/>
</dbReference>
<dbReference type="PANTHER" id="PTHR43651">
    <property type="entry name" value="1,4-ALPHA-GLUCAN-BRANCHING ENZYME"/>
    <property type="match status" value="1"/>
</dbReference>
<evidence type="ECO:0000259" key="8">
    <source>
        <dbReference type="SMART" id="SM00642"/>
    </source>
</evidence>
<accession>A0ABZ0INL2</accession>
<dbReference type="CDD" id="cd02854">
    <property type="entry name" value="E_set_GBE_euk_N"/>
    <property type="match status" value="1"/>
</dbReference>
<dbReference type="SUPFAM" id="SSF81296">
    <property type="entry name" value="E set domains"/>
    <property type="match status" value="1"/>
</dbReference>
<dbReference type="SUPFAM" id="SSF51011">
    <property type="entry name" value="Glycosyl hydrolase domain"/>
    <property type="match status" value="1"/>
</dbReference>
<dbReference type="InterPro" id="IPR014756">
    <property type="entry name" value="Ig_E-set"/>
</dbReference>
<dbReference type="RefSeq" id="WP_317489299.1">
    <property type="nucleotide sequence ID" value="NZ_CP136051.1"/>
</dbReference>
<gene>
    <name evidence="9" type="ORF">RT717_26270</name>
</gene>
<dbReference type="Pfam" id="PF00128">
    <property type="entry name" value="Alpha-amylase"/>
    <property type="match status" value="1"/>
</dbReference>
<dbReference type="InterPro" id="IPR006047">
    <property type="entry name" value="GH13_cat_dom"/>
</dbReference>
<evidence type="ECO:0000256" key="6">
    <source>
        <dbReference type="ARBA" id="ARBA00022679"/>
    </source>
</evidence>
<protein>
    <recommendedName>
        <fullName evidence="4">1,4-alpha-glucan branching enzyme</fullName>
        <ecNumber evidence="4">2.4.1.18</ecNumber>
    </recommendedName>
</protein>
<dbReference type="InterPro" id="IPR006048">
    <property type="entry name" value="A-amylase/branching_C"/>
</dbReference>
<evidence type="ECO:0000313" key="9">
    <source>
        <dbReference type="EMBL" id="WOK06585.1"/>
    </source>
</evidence>
<dbReference type="PANTHER" id="PTHR43651:SF3">
    <property type="entry name" value="1,4-ALPHA-GLUCAN-BRANCHING ENZYME"/>
    <property type="match status" value="1"/>
</dbReference>
<dbReference type="CDD" id="cd11321">
    <property type="entry name" value="AmyAc_bac_euk_BE"/>
    <property type="match status" value="1"/>
</dbReference>
<dbReference type="PIRSF" id="PIRSF000463">
    <property type="entry name" value="GlgB"/>
    <property type="match status" value="1"/>
</dbReference>
<evidence type="ECO:0000256" key="5">
    <source>
        <dbReference type="ARBA" id="ARBA00022676"/>
    </source>
</evidence>
<dbReference type="EC" id="2.4.1.18" evidence="4"/>
<dbReference type="Gene3D" id="3.20.20.80">
    <property type="entry name" value="Glycosidases"/>
    <property type="match status" value="1"/>
</dbReference>
<evidence type="ECO:0000256" key="7">
    <source>
        <dbReference type="ARBA" id="ARBA00023277"/>
    </source>
</evidence>
<dbReference type="InterPro" id="IPR013780">
    <property type="entry name" value="Glyco_hydro_b"/>
</dbReference>
<dbReference type="Proteomes" id="UP001302349">
    <property type="component" value="Chromosome"/>
</dbReference>
<evidence type="ECO:0000256" key="4">
    <source>
        <dbReference type="ARBA" id="ARBA00012541"/>
    </source>
</evidence>
<keyword evidence="6" id="KW-0808">Transferase</keyword>
<dbReference type="Pfam" id="PF02806">
    <property type="entry name" value="Alpha-amylase_C"/>
    <property type="match status" value="1"/>
</dbReference>
<dbReference type="Gene3D" id="2.60.40.1180">
    <property type="entry name" value="Golgi alpha-mannosidase II"/>
    <property type="match status" value="1"/>
</dbReference>
<dbReference type="InterPro" id="IPR017853">
    <property type="entry name" value="GH"/>
</dbReference>
<evidence type="ECO:0000256" key="2">
    <source>
        <dbReference type="ARBA" id="ARBA00002953"/>
    </source>
</evidence>
<dbReference type="InterPro" id="IPR013783">
    <property type="entry name" value="Ig-like_fold"/>
</dbReference>
<keyword evidence="10" id="KW-1185">Reference proteome</keyword>
<comment type="similarity">
    <text evidence="3">Belongs to the glycosyl hydrolase 13 family. GlgB subfamily.</text>
</comment>
<evidence type="ECO:0000256" key="1">
    <source>
        <dbReference type="ARBA" id="ARBA00000826"/>
    </source>
</evidence>
<evidence type="ECO:0000256" key="3">
    <source>
        <dbReference type="ARBA" id="ARBA00009000"/>
    </source>
</evidence>
<feature type="domain" description="Glycosyl hydrolase family 13 catalytic" evidence="8">
    <location>
        <begin position="162"/>
        <end position="561"/>
    </location>
</feature>
<dbReference type="Pfam" id="PF02922">
    <property type="entry name" value="CBM_48"/>
    <property type="match status" value="1"/>
</dbReference>
<dbReference type="SMART" id="SM00642">
    <property type="entry name" value="Aamy"/>
    <property type="match status" value="1"/>
</dbReference>
<comment type="function">
    <text evidence="2">Catalyzes the formation of the alpha-1,6-glucosidic linkages in glycogen by scission of a 1,4-alpha-linked oligosaccharide from growing alpha-1,4-glucan chains and the subsequent attachment of the oligosaccharide to the alpha-1,6 position.</text>
</comment>
<evidence type="ECO:0000313" key="10">
    <source>
        <dbReference type="Proteomes" id="UP001302349"/>
    </source>
</evidence>
<sequence>MAKKPNTPILVKNDPWLEPYAEEVSNRIERFNAAMIDIKKAAGSLDQFASAYEYFGLTYDDKANGWWYREWAPAAHALSVVGDFNGWDREAHKLKKNKEGIWEIFIAEEKKGEKFQDGTKFKVHVKSEAGEMDRIPAYATYVVQDPTTYDFSACVYKPAKKFKWSDTKFSSVAASKCPIIYECHVGMAQEKEGVGTYREFAELTLPRIKKLGYNTIQMMAVQEHPYYGSFGYHVSNYFAPTSRFGTPDDLRYLVNKAHEMGIAVIMDIVHSHAVKNIAEGLNKLDGTQSQYFHEGSRGFHEQWDSMLFNYGKWEVKQFLLSNVKYWLEEFHFDGYRFDGITSMLYFHHGNVSFDHYDKYFAAGVDWDVLTYLQLANEIIHSKKGAISIAEDMSGMPGLCRPTKEGGLGFDYRLAMGIPDYWIKLLKHKTDEEWNIHEMWSTLQNRRFGEKNIAYAESHDQALVGDKSLAFWLMDKEMYTHMHKELPSLIIDRGIALHKMLRLFTLSLGGEGYLTFIGNEFGHPEWVDFPREGNGWSYKYARRQWSLVDHADLRYQYLNNFDEAMVHLATAEAIPDSLPAQQLNMDDTNKVIIFERKNLIFLFNFHGQNSVPDYRFKVPQGGDYKIVLNSDHAKFGGFGRVDDKMTYPTVNLYGEHFLSVYLPARVCLVMKKV</sequence>
<dbReference type="InterPro" id="IPR037439">
    <property type="entry name" value="Branching_enzy"/>
</dbReference>
<dbReference type="InterPro" id="IPR004193">
    <property type="entry name" value="Glyco_hydro_13_N"/>
</dbReference>